<keyword evidence="3" id="KW-0560">Oxidoreductase</keyword>
<dbReference type="GO" id="GO:0016491">
    <property type="term" value="F:oxidoreductase activity"/>
    <property type="evidence" value="ECO:0007669"/>
    <property type="project" value="UniProtKB-KW"/>
</dbReference>
<dbReference type="Proteomes" id="UP000484015">
    <property type="component" value="Unassembled WGS sequence"/>
</dbReference>
<dbReference type="InterPro" id="IPR002347">
    <property type="entry name" value="SDR_fam"/>
</dbReference>
<evidence type="ECO:0000256" key="3">
    <source>
        <dbReference type="ARBA" id="ARBA00023002"/>
    </source>
</evidence>
<dbReference type="PROSITE" id="PS00061">
    <property type="entry name" value="ADH_SHORT"/>
    <property type="match status" value="1"/>
</dbReference>
<evidence type="ECO:0000259" key="4">
    <source>
        <dbReference type="SMART" id="SM00822"/>
    </source>
</evidence>
<dbReference type="CDD" id="cd05233">
    <property type="entry name" value="SDR_c"/>
    <property type="match status" value="1"/>
</dbReference>
<dbReference type="FunFam" id="3.40.50.720:FF:000084">
    <property type="entry name" value="Short-chain dehydrogenase reductase"/>
    <property type="match status" value="1"/>
</dbReference>
<dbReference type="OrthoDB" id="9803333at2"/>
<gene>
    <name evidence="5" type="ORF">GM668_23875</name>
</gene>
<dbReference type="RefSeq" id="WP_155441467.1">
    <property type="nucleotide sequence ID" value="NZ_WNLA01000020.1"/>
</dbReference>
<dbReference type="SUPFAM" id="SSF51735">
    <property type="entry name" value="NAD(P)-binding Rossmann-fold domains"/>
    <property type="match status" value="1"/>
</dbReference>
<dbReference type="InterPro" id="IPR020904">
    <property type="entry name" value="Sc_DH/Rdtase_CS"/>
</dbReference>
<comment type="similarity">
    <text evidence="1">Belongs to the short-chain dehydrogenases/reductases (SDR) family.</text>
</comment>
<reference evidence="5 6" key="1">
    <citation type="submission" date="2019-11" db="EMBL/GenBank/DDBJ databases">
        <title>Type strains purchased from KCTC, JCM and DSMZ.</title>
        <authorList>
            <person name="Lu H."/>
        </authorList>
    </citation>
    <scope>NUCLEOTIDE SEQUENCE [LARGE SCALE GENOMIC DNA]</scope>
    <source>
        <strain evidence="5 6">KCTC 42409</strain>
    </source>
</reference>
<keyword evidence="6" id="KW-1185">Reference proteome</keyword>
<dbReference type="InterPro" id="IPR052178">
    <property type="entry name" value="Sec_Metab_Biosynth_SDR"/>
</dbReference>
<name>A0A6L6Q7C0_9BURK</name>
<proteinExistence type="inferred from homology"/>
<evidence type="ECO:0000256" key="1">
    <source>
        <dbReference type="ARBA" id="ARBA00006484"/>
    </source>
</evidence>
<dbReference type="SMART" id="SM00822">
    <property type="entry name" value="PKS_KR"/>
    <property type="match status" value="1"/>
</dbReference>
<dbReference type="Pfam" id="PF13561">
    <property type="entry name" value="adh_short_C2"/>
    <property type="match status" value="1"/>
</dbReference>
<dbReference type="AlphaFoldDB" id="A0A6L6Q7C0"/>
<dbReference type="InterPro" id="IPR057326">
    <property type="entry name" value="KR_dom"/>
</dbReference>
<organism evidence="5 6">
    <name type="scientific">Pseudoduganella ginsengisoli</name>
    <dbReference type="NCBI Taxonomy" id="1462440"/>
    <lineage>
        <taxon>Bacteria</taxon>
        <taxon>Pseudomonadati</taxon>
        <taxon>Pseudomonadota</taxon>
        <taxon>Betaproteobacteria</taxon>
        <taxon>Burkholderiales</taxon>
        <taxon>Oxalobacteraceae</taxon>
        <taxon>Telluria group</taxon>
        <taxon>Pseudoduganella</taxon>
    </lineage>
</organism>
<comment type="caution">
    <text evidence="5">The sequence shown here is derived from an EMBL/GenBank/DDBJ whole genome shotgun (WGS) entry which is preliminary data.</text>
</comment>
<evidence type="ECO:0000256" key="2">
    <source>
        <dbReference type="ARBA" id="ARBA00022857"/>
    </source>
</evidence>
<protein>
    <submittedName>
        <fullName evidence="5">SDR family oxidoreductase</fullName>
    </submittedName>
</protein>
<feature type="domain" description="Ketoreductase" evidence="4">
    <location>
        <begin position="9"/>
        <end position="184"/>
    </location>
</feature>
<dbReference type="EMBL" id="WNLA01000020">
    <property type="protein sequence ID" value="MTW05118.1"/>
    <property type="molecule type" value="Genomic_DNA"/>
</dbReference>
<evidence type="ECO:0000313" key="6">
    <source>
        <dbReference type="Proteomes" id="UP000484015"/>
    </source>
</evidence>
<sequence>MATLPFEQKTALVTGASSGIGFATAQAFLAQGARRVYITGRDHDKLHSAAATLGERALPVAADSADAASLAQLHAAIAQRGDRLDVLFANAGVATNNAFGDTSPAAYSTLFDINVKGVFFTVQTLLPLLNDGAAVVLNASIAGNLGMPNLSLYNASKAAVRSFARSWASDLKERRIRVNAISPGVTRTPILQTGLAMNDAQIEGVSQMLAHMSPAGRMADAEEIAAAVLFLASPAASYVNGVELVADGGFSQV</sequence>
<evidence type="ECO:0000313" key="5">
    <source>
        <dbReference type="EMBL" id="MTW05118.1"/>
    </source>
</evidence>
<dbReference type="Gene3D" id="3.40.50.720">
    <property type="entry name" value="NAD(P)-binding Rossmann-like Domain"/>
    <property type="match status" value="1"/>
</dbReference>
<dbReference type="PRINTS" id="PR00081">
    <property type="entry name" value="GDHRDH"/>
</dbReference>
<keyword evidence="2" id="KW-0521">NADP</keyword>
<dbReference type="PANTHER" id="PTHR43618">
    <property type="entry name" value="7-ALPHA-HYDROXYSTEROID DEHYDROGENASE"/>
    <property type="match status" value="1"/>
</dbReference>
<accession>A0A6L6Q7C0</accession>
<dbReference type="PRINTS" id="PR00080">
    <property type="entry name" value="SDRFAMILY"/>
</dbReference>
<dbReference type="PANTHER" id="PTHR43618:SF8">
    <property type="entry name" value="7ALPHA-HYDROXYSTEROID DEHYDROGENASE"/>
    <property type="match status" value="1"/>
</dbReference>
<dbReference type="InterPro" id="IPR036291">
    <property type="entry name" value="NAD(P)-bd_dom_sf"/>
</dbReference>